<keyword evidence="3" id="KW-1185">Reference proteome</keyword>
<sequence>MYMYPEKYKFLAPLAVIAGVVFPITALFGAILPSIYILAAVGGGSVFLCVSTWYFVTQPASPPQPLSRNELRHLLGRTSCTFYTFVLLFAGLFIHAMLTPWKDMLLELELDLTKSWASIVVLLPMWLVANRVSTEPVKAGHVMSFFWCGALFSASFAGLFNTSLLSLWKFLDPDCHAELPIGPKWPFESPSSSCIIKASVQWILTPGIVEESLKFVVLTRLVTSVEEAVKSRALTRCPRMSGYSGMPCCGWFLKLAATPVVVVLSGMAVGAGFGTMENLDYIKKFADTVYKSRSILRAQVRSFTALLHIAMTGTSSFFLAVSMFHPSKRWCFMKLPGDYRELDADTVRSFFKAAACTFYRFDKATPPFAVFATKLVEEMYEAWSPQYLSFYKVQSLEELIEKHGPMA</sequence>
<dbReference type="OrthoDB" id="10265491at2759"/>
<evidence type="ECO:0000313" key="2">
    <source>
        <dbReference type="EMBL" id="CAE7481335.1"/>
    </source>
</evidence>
<gene>
    <name evidence="2" type="ORF">SNAT2548_LOCUS27024</name>
</gene>
<accession>A0A812SKI1</accession>
<feature type="transmembrane region" description="Helical" evidence="1">
    <location>
        <begin position="12"/>
        <end position="31"/>
    </location>
</feature>
<feature type="transmembrane region" description="Helical" evidence="1">
    <location>
        <begin position="303"/>
        <end position="324"/>
    </location>
</feature>
<keyword evidence="1" id="KW-1133">Transmembrane helix</keyword>
<dbReference type="GO" id="GO:0008233">
    <property type="term" value="F:peptidase activity"/>
    <property type="evidence" value="ECO:0007669"/>
    <property type="project" value="InterPro"/>
</dbReference>
<keyword evidence="1" id="KW-0472">Membrane</keyword>
<dbReference type="Pfam" id="PF13367">
    <property type="entry name" value="PrsW-protease"/>
    <property type="match status" value="1"/>
</dbReference>
<feature type="transmembrane region" description="Helical" evidence="1">
    <location>
        <begin position="37"/>
        <end position="56"/>
    </location>
</feature>
<evidence type="ECO:0000313" key="3">
    <source>
        <dbReference type="Proteomes" id="UP000604046"/>
    </source>
</evidence>
<feature type="transmembrane region" description="Helical" evidence="1">
    <location>
        <begin position="145"/>
        <end position="168"/>
    </location>
</feature>
<dbReference type="Proteomes" id="UP000604046">
    <property type="component" value="Unassembled WGS sequence"/>
</dbReference>
<dbReference type="AlphaFoldDB" id="A0A812SKI1"/>
<reference evidence="2" key="1">
    <citation type="submission" date="2021-02" db="EMBL/GenBank/DDBJ databases">
        <authorList>
            <person name="Dougan E. K."/>
            <person name="Rhodes N."/>
            <person name="Thang M."/>
            <person name="Chan C."/>
        </authorList>
    </citation>
    <scope>NUCLEOTIDE SEQUENCE</scope>
</reference>
<feature type="transmembrane region" description="Helical" evidence="1">
    <location>
        <begin position="116"/>
        <end position="133"/>
    </location>
</feature>
<name>A0A812SKI1_9DINO</name>
<keyword evidence="1" id="KW-0812">Transmembrane</keyword>
<organism evidence="2 3">
    <name type="scientific">Symbiodinium natans</name>
    <dbReference type="NCBI Taxonomy" id="878477"/>
    <lineage>
        <taxon>Eukaryota</taxon>
        <taxon>Sar</taxon>
        <taxon>Alveolata</taxon>
        <taxon>Dinophyceae</taxon>
        <taxon>Suessiales</taxon>
        <taxon>Symbiodiniaceae</taxon>
        <taxon>Symbiodinium</taxon>
    </lineage>
</organism>
<comment type="caution">
    <text evidence="2">The sequence shown here is derived from an EMBL/GenBank/DDBJ whole genome shotgun (WGS) entry which is preliminary data.</text>
</comment>
<protein>
    <submittedName>
        <fullName evidence="2">Uncharacterized protein</fullName>
    </submittedName>
</protein>
<proteinExistence type="predicted"/>
<evidence type="ECO:0000256" key="1">
    <source>
        <dbReference type="SAM" id="Phobius"/>
    </source>
</evidence>
<feature type="transmembrane region" description="Helical" evidence="1">
    <location>
        <begin position="77"/>
        <end position="96"/>
    </location>
</feature>
<dbReference type="InterPro" id="IPR026898">
    <property type="entry name" value="PrsW"/>
</dbReference>
<feature type="transmembrane region" description="Helical" evidence="1">
    <location>
        <begin position="251"/>
        <end position="274"/>
    </location>
</feature>
<dbReference type="EMBL" id="CAJNDS010002451">
    <property type="protein sequence ID" value="CAE7481335.1"/>
    <property type="molecule type" value="Genomic_DNA"/>
</dbReference>